<proteinExistence type="inferred from homology"/>
<comment type="subcellular location">
    <subcellularLocation>
        <location evidence="1">Membrane</location>
        <topology evidence="1">Multi-pass membrane protein</topology>
    </subcellularLocation>
</comment>
<dbReference type="PANTHER" id="PTHR12300:SF177">
    <property type="entry name" value="PROTEIN YOP1"/>
    <property type="match status" value="1"/>
</dbReference>
<keyword evidence="1" id="KW-0812">Transmembrane</keyword>
<comment type="similarity">
    <text evidence="1">Belongs to the DP1 family.</text>
</comment>
<dbReference type="EMBL" id="NDIQ01000022">
    <property type="protein sequence ID" value="PRT56829.1"/>
    <property type="molecule type" value="Genomic_DNA"/>
</dbReference>
<gene>
    <name evidence="2" type="ORF">B9G98_04449</name>
</gene>
<dbReference type="GeneID" id="36518197"/>
<evidence type="ECO:0000256" key="1">
    <source>
        <dbReference type="RuleBase" id="RU362006"/>
    </source>
</evidence>
<dbReference type="GO" id="GO:0016020">
    <property type="term" value="C:membrane"/>
    <property type="evidence" value="ECO:0007669"/>
    <property type="project" value="UniProtKB-SubCell"/>
</dbReference>
<dbReference type="Proteomes" id="UP000238350">
    <property type="component" value="Unassembled WGS sequence"/>
</dbReference>
<comment type="caution">
    <text evidence="1">Lacks conserved residue(s) required for the propagation of feature annotation.</text>
</comment>
<keyword evidence="2" id="KW-0675">Receptor</keyword>
<keyword evidence="3" id="KW-1185">Reference proteome</keyword>
<feature type="transmembrane region" description="Helical" evidence="1">
    <location>
        <begin position="37"/>
        <end position="54"/>
    </location>
</feature>
<reference evidence="2 3" key="1">
    <citation type="submission" date="2017-04" db="EMBL/GenBank/DDBJ databases">
        <title>Genome sequencing of [Candida] sorbophila.</title>
        <authorList>
            <person name="Ahn J.O."/>
        </authorList>
    </citation>
    <scope>NUCLEOTIDE SEQUENCE [LARGE SCALE GENOMIC DNA]</scope>
    <source>
        <strain evidence="2 3">DS02</strain>
    </source>
</reference>
<dbReference type="InterPro" id="IPR004345">
    <property type="entry name" value="TB2_DP1_HVA22"/>
</dbReference>
<protein>
    <recommendedName>
        <fullName evidence="1">Protein YOP1</fullName>
    </recommendedName>
</protein>
<keyword evidence="1" id="KW-1133">Transmembrane helix</keyword>
<evidence type="ECO:0000313" key="2">
    <source>
        <dbReference type="EMBL" id="PRT56829.1"/>
    </source>
</evidence>
<sequence length="237" mass="26508">MFGLFSSLSACTVSLVFPVIASYKALAANDLSLLRPWLMYWIVLGVGLSFEAMFEPLLRLVPLYGYLRFFTLLWLVLPQTKGAIFLYTSYFEPWLDQHNGALDAFAVNAYIRVRNIVAHYLNSYLGFSIAMTELSGSDQTAPDQQVLSISQSLYSRFSLPVPSDYKLGAFLANWKSPPKAPKAYQEKYSKLLELAASLEKLRDDGLDSDGYDVIDSSAVSTGLPASPNTEAKRRGWW</sequence>
<dbReference type="RefSeq" id="XP_024666774.1">
    <property type="nucleotide sequence ID" value="XM_024811006.1"/>
</dbReference>
<evidence type="ECO:0000313" key="3">
    <source>
        <dbReference type="Proteomes" id="UP000238350"/>
    </source>
</evidence>
<name>A0A2T0FPE2_9ASCO</name>
<dbReference type="PANTHER" id="PTHR12300">
    <property type="entry name" value="HVA22-LIKE PROTEINS"/>
    <property type="match status" value="1"/>
</dbReference>
<dbReference type="Pfam" id="PF03134">
    <property type="entry name" value="TB2_DP1_HVA22"/>
    <property type="match status" value="1"/>
</dbReference>
<comment type="caution">
    <text evidence="2">The sequence shown here is derived from an EMBL/GenBank/DDBJ whole genome shotgun (WGS) entry which is preliminary data.</text>
</comment>
<keyword evidence="1" id="KW-0472">Membrane</keyword>
<dbReference type="AlphaFoldDB" id="A0A2T0FPE2"/>
<organism evidence="2 3">
    <name type="scientific">Wickerhamiella sorbophila</name>
    <dbReference type="NCBI Taxonomy" id="45607"/>
    <lineage>
        <taxon>Eukaryota</taxon>
        <taxon>Fungi</taxon>
        <taxon>Dikarya</taxon>
        <taxon>Ascomycota</taxon>
        <taxon>Saccharomycotina</taxon>
        <taxon>Dipodascomycetes</taxon>
        <taxon>Dipodascales</taxon>
        <taxon>Trichomonascaceae</taxon>
        <taxon>Wickerhamiella</taxon>
    </lineage>
</organism>
<feature type="transmembrane region" description="Helical" evidence="1">
    <location>
        <begin position="66"/>
        <end position="87"/>
    </location>
</feature>
<accession>A0A2T0FPE2</accession>
<dbReference type="OrthoDB" id="434647at2759"/>